<keyword evidence="1" id="KW-1133">Transmembrane helix</keyword>
<reference evidence="3" key="1">
    <citation type="submission" date="2015-05" db="EMBL/GenBank/DDBJ databases">
        <authorList>
            <consortium name="Pathogen Informatics"/>
        </authorList>
    </citation>
    <scope>NUCLEOTIDE SEQUENCE [LARGE SCALE GENOMIC DNA]</scope>
    <source>
        <strain evidence="3">L1-83</strain>
    </source>
</reference>
<evidence type="ECO:0000313" key="3">
    <source>
        <dbReference type="Proteomes" id="UP000049828"/>
    </source>
</evidence>
<dbReference type="RefSeq" id="WP_055039230.1">
    <property type="nucleotide sequence ID" value="NZ_CATYLF010000026.1"/>
</dbReference>
<dbReference type="EMBL" id="CVRS01000026">
    <property type="protein sequence ID" value="CRL34103.1"/>
    <property type="molecule type" value="Genomic_DNA"/>
</dbReference>
<accession>A0A0M6WDG5</accession>
<keyword evidence="3" id="KW-1185">Reference proteome</keyword>
<feature type="transmembrane region" description="Helical" evidence="1">
    <location>
        <begin position="7"/>
        <end position="25"/>
    </location>
</feature>
<protein>
    <submittedName>
        <fullName evidence="2">Uncharacterized protein</fullName>
    </submittedName>
</protein>
<gene>
    <name evidence="2" type="ORF">RIL183_14121</name>
</gene>
<dbReference type="Proteomes" id="UP000049828">
    <property type="component" value="Unassembled WGS sequence"/>
</dbReference>
<evidence type="ECO:0000313" key="2">
    <source>
        <dbReference type="EMBL" id="CRL34103.1"/>
    </source>
</evidence>
<sequence length="135" mass="15429">MKKKMIILLSAMVICLIGIIVWYNVSLNLTDLVPDEVMEIVVFNGNSGETTHITDEQQIQHIIQNLNDVTVKKWKPSVGYTGYSFKITIYLSDGNEADGWNNFIINSEDTIRKDPFFYSVVTGKIDYNYIKSIVK</sequence>
<name>A0A0M6WDG5_9FIRM</name>
<keyword evidence="1" id="KW-0812">Transmembrane</keyword>
<organism evidence="2 3">
    <name type="scientific">Roseburia inulinivorans</name>
    <dbReference type="NCBI Taxonomy" id="360807"/>
    <lineage>
        <taxon>Bacteria</taxon>
        <taxon>Bacillati</taxon>
        <taxon>Bacillota</taxon>
        <taxon>Clostridia</taxon>
        <taxon>Lachnospirales</taxon>
        <taxon>Lachnospiraceae</taxon>
        <taxon>Roseburia</taxon>
    </lineage>
</organism>
<evidence type="ECO:0000256" key="1">
    <source>
        <dbReference type="SAM" id="Phobius"/>
    </source>
</evidence>
<keyword evidence="1" id="KW-0472">Membrane</keyword>
<dbReference type="AlphaFoldDB" id="A0A0M6WDG5"/>
<dbReference type="OrthoDB" id="1859262at2"/>
<proteinExistence type="predicted"/>